<feature type="disulfide bond" evidence="8">
    <location>
        <begin position="566"/>
        <end position="583"/>
    </location>
</feature>
<dbReference type="STRING" id="34508.A0A4U5NGY0"/>
<evidence type="ECO:0000256" key="2">
    <source>
        <dbReference type="ARBA" id="ARBA00022670"/>
    </source>
</evidence>
<evidence type="ECO:0000256" key="1">
    <source>
        <dbReference type="ARBA" id="ARBA00022536"/>
    </source>
</evidence>
<dbReference type="PROSITE" id="PS00022">
    <property type="entry name" value="EGF_1"/>
    <property type="match status" value="1"/>
</dbReference>
<dbReference type="OrthoDB" id="291007at2759"/>
<dbReference type="EC" id="3.4.24.-" evidence="10"/>
<dbReference type="SUPFAM" id="SSF49854">
    <property type="entry name" value="Spermadhesin, CUB domain"/>
    <property type="match status" value="2"/>
</dbReference>
<evidence type="ECO:0000313" key="15">
    <source>
        <dbReference type="Proteomes" id="UP000298663"/>
    </source>
</evidence>
<dbReference type="InterPro" id="IPR024079">
    <property type="entry name" value="MetalloPept_cat_dom_sf"/>
</dbReference>
<protein>
    <recommendedName>
        <fullName evidence="10">Metalloendopeptidase</fullName>
        <ecNumber evidence="10">3.4.24.-</ecNumber>
    </recommendedName>
</protein>
<evidence type="ECO:0000256" key="7">
    <source>
        <dbReference type="ARBA" id="ARBA00023157"/>
    </source>
</evidence>
<feature type="region of interest" description="Disordered" evidence="11">
    <location>
        <begin position="649"/>
        <end position="700"/>
    </location>
</feature>
<feature type="chain" id="PRO_5021042051" description="Metalloendopeptidase" evidence="10">
    <location>
        <begin position="19"/>
        <end position="700"/>
    </location>
</feature>
<reference evidence="14 15" key="1">
    <citation type="journal article" date="2015" name="Genome Biol.">
        <title>Comparative genomics of Steinernema reveals deeply conserved gene regulatory networks.</title>
        <authorList>
            <person name="Dillman A.R."/>
            <person name="Macchietto M."/>
            <person name="Porter C.F."/>
            <person name="Rogers A."/>
            <person name="Williams B."/>
            <person name="Antoshechkin I."/>
            <person name="Lee M.M."/>
            <person name="Goodwin Z."/>
            <person name="Lu X."/>
            <person name="Lewis E.E."/>
            <person name="Goodrich-Blair H."/>
            <person name="Stock S.P."/>
            <person name="Adams B.J."/>
            <person name="Sternberg P.W."/>
            <person name="Mortazavi A."/>
        </authorList>
    </citation>
    <scope>NUCLEOTIDE SEQUENCE [LARGE SCALE GENOMIC DNA]</scope>
    <source>
        <strain evidence="14 15">ALL</strain>
    </source>
</reference>
<organism evidence="14 15">
    <name type="scientific">Steinernema carpocapsae</name>
    <name type="common">Entomopathogenic nematode</name>
    <dbReference type="NCBI Taxonomy" id="34508"/>
    <lineage>
        <taxon>Eukaryota</taxon>
        <taxon>Metazoa</taxon>
        <taxon>Ecdysozoa</taxon>
        <taxon>Nematoda</taxon>
        <taxon>Chromadorea</taxon>
        <taxon>Rhabditida</taxon>
        <taxon>Tylenchina</taxon>
        <taxon>Panagrolaimomorpha</taxon>
        <taxon>Strongyloidoidea</taxon>
        <taxon>Steinernematidae</taxon>
        <taxon>Steinernema</taxon>
    </lineage>
</organism>
<dbReference type="GO" id="GO:0006508">
    <property type="term" value="P:proteolysis"/>
    <property type="evidence" value="ECO:0007669"/>
    <property type="project" value="UniProtKB-KW"/>
</dbReference>
<dbReference type="AlphaFoldDB" id="A0A4U5NGY0"/>
<feature type="domain" description="CUB" evidence="12">
    <location>
        <begin position="372"/>
        <end position="498"/>
    </location>
</feature>
<evidence type="ECO:0000256" key="11">
    <source>
        <dbReference type="SAM" id="MobiDB-lite"/>
    </source>
</evidence>
<dbReference type="CDD" id="cd00054">
    <property type="entry name" value="EGF_CA"/>
    <property type="match status" value="1"/>
</dbReference>
<feature type="binding site" evidence="9">
    <location>
        <position position="225"/>
    </location>
    <ligand>
        <name>Zn(2+)</name>
        <dbReference type="ChEBI" id="CHEBI:29105"/>
        <note>catalytic</note>
    </ligand>
</feature>
<dbReference type="PRINTS" id="PR00480">
    <property type="entry name" value="ASTACIN"/>
</dbReference>
<evidence type="ECO:0000256" key="10">
    <source>
        <dbReference type="RuleBase" id="RU361183"/>
    </source>
</evidence>
<dbReference type="SUPFAM" id="SSF55486">
    <property type="entry name" value="Metalloproteases ('zincins'), catalytic domain"/>
    <property type="match status" value="1"/>
</dbReference>
<keyword evidence="4 9" id="KW-0378">Hydrolase</keyword>
<evidence type="ECO:0000256" key="8">
    <source>
        <dbReference type="PROSITE-ProRule" id="PRU00059"/>
    </source>
</evidence>
<keyword evidence="6 9" id="KW-0482">Metalloprotease</keyword>
<evidence type="ECO:0000256" key="4">
    <source>
        <dbReference type="ARBA" id="ARBA00022801"/>
    </source>
</evidence>
<comment type="caution">
    <text evidence="8">Lacks conserved residue(s) required for the propagation of feature annotation.</text>
</comment>
<keyword evidence="3 9" id="KW-0479">Metal-binding</keyword>
<dbReference type="Gene3D" id="2.60.120.290">
    <property type="entry name" value="Spermadhesin, CUB domain"/>
    <property type="match status" value="1"/>
</dbReference>
<keyword evidence="2 9" id="KW-0645">Protease</keyword>
<dbReference type="EMBL" id="AZBU02000004">
    <property type="protein sequence ID" value="TKR82339.1"/>
    <property type="molecule type" value="Genomic_DNA"/>
</dbReference>
<dbReference type="GO" id="GO:0004222">
    <property type="term" value="F:metalloendopeptidase activity"/>
    <property type="evidence" value="ECO:0007669"/>
    <property type="project" value="UniProtKB-UniRule"/>
</dbReference>
<dbReference type="InterPro" id="IPR006026">
    <property type="entry name" value="Peptidase_Metallo"/>
</dbReference>
<dbReference type="InterPro" id="IPR000742">
    <property type="entry name" value="EGF"/>
</dbReference>
<dbReference type="InterPro" id="IPR000859">
    <property type="entry name" value="CUB_dom"/>
</dbReference>
<evidence type="ECO:0000259" key="12">
    <source>
        <dbReference type="PROSITE" id="PS01180"/>
    </source>
</evidence>
<evidence type="ECO:0000256" key="6">
    <source>
        <dbReference type="ARBA" id="ARBA00023049"/>
    </source>
</evidence>
<dbReference type="InterPro" id="IPR001506">
    <property type="entry name" value="Peptidase_M12A"/>
</dbReference>
<accession>A0A4U5NGY0</accession>
<evidence type="ECO:0000256" key="3">
    <source>
        <dbReference type="ARBA" id="ARBA00022723"/>
    </source>
</evidence>
<gene>
    <name evidence="14" type="ORF">L596_016079</name>
</gene>
<feature type="compositionally biased region" description="Polar residues" evidence="11">
    <location>
        <begin position="664"/>
        <end position="690"/>
    </location>
</feature>
<sequence>MNLLNVLLFYCLLVGVLSAEVFSPSQCGAAALCDDSMTNNVTLSAPEHFYATESHFTHVLKPVEKLEREQEISYQKHKQAIEHALKEAARLNAKLVPDPQKRFLGDHLLSSSPMRNSTRSKRQAAIGDMPYNFWPNGDVYYYFDNNFNENGRHFIRMAINWYETHTCLRFHETSSTATDKPSIIRIFRGSSCEAYVGCNVQEGKQDLSLAGHCDRLDSACHEMGHALGLFHEHARVDRDDWMWVDLSNVLPQYKAQYNKKSTCESYNYGVRYDYRSMMHYKHKLWAANSSKPVMVAYDPNYQQAIGASNIPVFSDIVILNKMYNCYDKCIKTGNPCKNGGYPNPNNCRCECPSGFSGEKCTERQASSLGLNCGKTFSATDNWQAHTENNVIGNGKYEIVDLTQPAACFYWVQAPEGTKIQYMITWIGYDGNSDQLCHDACSYGGLNTKGNTTNYQPEGYRFCCSSQLNKPLLTEGNLLIVEAFNHYRYTDFRFQYKIDPCGGSLTATNSWQWFTSNYATGNGLYQIANKQSTCSWTVDAPVGSKIIYQMTFVGFDGNSSALCSDACWFGGVQISGPNAIQFCCPVQYNQLVGSTGDALTVKVVNRYKFTDFQMAYMIDPSPPTVPHASASLDSPETTVLNARDPLETPLVAKPSQPPPHGNGILKTTWSGTASTRPATTVTLPSAPTTSRLRLGRKSNTK</sequence>
<dbReference type="SMART" id="SM00235">
    <property type="entry name" value="ZnMc"/>
    <property type="match status" value="1"/>
</dbReference>
<feature type="domain" description="CUB" evidence="12">
    <location>
        <begin position="500"/>
        <end position="618"/>
    </location>
</feature>
<feature type="domain" description="Peptidase M12A" evidence="13">
    <location>
        <begin position="124"/>
        <end position="326"/>
    </location>
</feature>
<dbReference type="PROSITE" id="PS01186">
    <property type="entry name" value="EGF_2"/>
    <property type="match status" value="1"/>
</dbReference>
<dbReference type="PANTHER" id="PTHR10127">
    <property type="entry name" value="DISCOIDIN, CUB, EGF, LAMININ , AND ZINC METALLOPROTEASE DOMAIN CONTAINING"/>
    <property type="match status" value="1"/>
</dbReference>
<dbReference type="PROSITE" id="PS51864">
    <property type="entry name" value="ASTACIN"/>
    <property type="match status" value="1"/>
</dbReference>
<dbReference type="InterPro" id="IPR034035">
    <property type="entry name" value="Astacin-like_dom"/>
</dbReference>
<dbReference type="Pfam" id="PF01400">
    <property type="entry name" value="Astacin"/>
    <property type="match status" value="1"/>
</dbReference>
<feature type="binding site" evidence="9">
    <location>
        <position position="231"/>
    </location>
    <ligand>
        <name>Zn(2+)</name>
        <dbReference type="ChEBI" id="CHEBI:29105"/>
        <note>catalytic</note>
    </ligand>
</feature>
<proteinExistence type="predicted"/>
<evidence type="ECO:0000256" key="9">
    <source>
        <dbReference type="PROSITE-ProRule" id="PRU01211"/>
    </source>
</evidence>
<evidence type="ECO:0000259" key="13">
    <source>
        <dbReference type="PROSITE" id="PS51864"/>
    </source>
</evidence>
<dbReference type="Proteomes" id="UP000298663">
    <property type="component" value="Unassembled WGS sequence"/>
</dbReference>
<evidence type="ECO:0000256" key="5">
    <source>
        <dbReference type="ARBA" id="ARBA00022833"/>
    </source>
</evidence>
<feature type="active site" evidence="9">
    <location>
        <position position="222"/>
    </location>
</feature>
<keyword evidence="10" id="KW-0732">Signal</keyword>
<evidence type="ECO:0000313" key="14">
    <source>
        <dbReference type="EMBL" id="TKR82339.1"/>
    </source>
</evidence>
<comment type="cofactor">
    <cofactor evidence="9 10">
        <name>Zn(2+)</name>
        <dbReference type="ChEBI" id="CHEBI:29105"/>
    </cofactor>
    <text evidence="9 10">Binds 1 zinc ion per subunit.</text>
</comment>
<dbReference type="PANTHER" id="PTHR10127:SF780">
    <property type="entry name" value="METALLOENDOPEPTIDASE"/>
    <property type="match status" value="1"/>
</dbReference>
<keyword evidence="7 8" id="KW-1015">Disulfide bond</keyword>
<dbReference type="InterPro" id="IPR035914">
    <property type="entry name" value="Sperma_CUB_dom_sf"/>
</dbReference>
<feature type="binding site" evidence="9">
    <location>
        <position position="221"/>
    </location>
    <ligand>
        <name>Zn(2+)</name>
        <dbReference type="ChEBI" id="CHEBI:29105"/>
        <note>catalytic</note>
    </ligand>
</feature>
<name>A0A4U5NGY0_STECR</name>
<keyword evidence="15" id="KW-1185">Reference proteome</keyword>
<dbReference type="Gene3D" id="3.40.390.10">
    <property type="entry name" value="Collagenase (Catalytic Domain)"/>
    <property type="match status" value="1"/>
</dbReference>
<keyword evidence="1" id="KW-0245">EGF-like domain</keyword>
<keyword evidence="5 9" id="KW-0862">Zinc</keyword>
<dbReference type="GO" id="GO:0008270">
    <property type="term" value="F:zinc ion binding"/>
    <property type="evidence" value="ECO:0007669"/>
    <property type="project" value="UniProtKB-UniRule"/>
</dbReference>
<comment type="caution">
    <text evidence="14">The sequence shown here is derived from an EMBL/GenBank/DDBJ whole genome shotgun (WGS) entry which is preliminary data.</text>
</comment>
<dbReference type="PROSITE" id="PS01180">
    <property type="entry name" value="CUB"/>
    <property type="match status" value="2"/>
</dbReference>
<dbReference type="CDD" id="cd04280">
    <property type="entry name" value="ZnMc_astacin_like"/>
    <property type="match status" value="1"/>
</dbReference>
<feature type="signal peptide" evidence="10">
    <location>
        <begin position="1"/>
        <end position="18"/>
    </location>
</feature>
<reference evidence="14 15" key="2">
    <citation type="journal article" date="2019" name="G3 (Bethesda)">
        <title>Hybrid Assembly of the Genome of the Entomopathogenic Nematode Steinernema carpocapsae Identifies the X-Chromosome.</title>
        <authorList>
            <person name="Serra L."/>
            <person name="Macchietto M."/>
            <person name="Macias-Munoz A."/>
            <person name="McGill C.J."/>
            <person name="Rodriguez I.M."/>
            <person name="Rodriguez B."/>
            <person name="Murad R."/>
            <person name="Mortazavi A."/>
        </authorList>
    </citation>
    <scope>NUCLEOTIDE SEQUENCE [LARGE SCALE GENOMIC DNA]</scope>
    <source>
        <strain evidence="14 15">ALL</strain>
    </source>
</reference>